<keyword evidence="2" id="KW-0812">Transmembrane</keyword>
<name>A0ABW7KM94_9NOCA</name>
<organism evidence="3 4">
    <name type="scientific">Antrihabitans spumae</name>
    <dbReference type="NCBI Taxonomy" id="3373370"/>
    <lineage>
        <taxon>Bacteria</taxon>
        <taxon>Bacillati</taxon>
        <taxon>Actinomycetota</taxon>
        <taxon>Actinomycetes</taxon>
        <taxon>Mycobacteriales</taxon>
        <taxon>Nocardiaceae</taxon>
        <taxon>Antrihabitans</taxon>
    </lineage>
</organism>
<dbReference type="RefSeq" id="WP_395124845.1">
    <property type="nucleotide sequence ID" value="NZ_JBIMSP010000021.1"/>
</dbReference>
<keyword evidence="2" id="KW-0472">Membrane</keyword>
<evidence type="ECO:0000313" key="4">
    <source>
        <dbReference type="Proteomes" id="UP001609176"/>
    </source>
</evidence>
<keyword evidence="2" id="KW-1133">Transmembrane helix</keyword>
<proteinExistence type="predicted"/>
<protein>
    <submittedName>
        <fullName evidence="3">DUF6153 family protein</fullName>
    </submittedName>
</protein>
<gene>
    <name evidence="3" type="ORF">ACHIPV_14870</name>
</gene>
<dbReference type="EMBL" id="JBIMSP010000021">
    <property type="protein sequence ID" value="MFH5243145.1"/>
    <property type="molecule type" value="Genomic_DNA"/>
</dbReference>
<sequence>MSTVRTPRLRGGRMPVWQTGKIEPVRTSATEPMNQKWLLGAVCASIVLFGVLLMHSAPMSFATATGIGEHSMTSTVSAPPVVEEHSDASSTTAPESGSAAHCGNGCGDHSSVMHLCLAIIGAVAALAVSRAIVVGFAGSLVHAARLSAVRHRTGHPPPWTILTLSELSVLRI</sequence>
<dbReference type="Pfam" id="PF19650">
    <property type="entry name" value="DUF6153"/>
    <property type="match status" value="1"/>
</dbReference>
<accession>A0ABW7KM94</accession>
<reference evidence="3 4" key="1">
    <citation type="submission" date="2024-10" db="EMBL/GenBank/DDBJ databases">
        <authorList>
            <person name="Riesco R."/>
        </authorList>
    </citation>
    <scope>NUCLEOTIDE SEQUENCE [LARGE SCALE GENOMIC DNA]</scope>
    <source>
        <strain evidence="3 4">NCIMB 15448</strain>
    </source>
</reference>
<feature type="transmembrane region" description="Helical" evidence="2">
    <location>
        <begin position="37"/>
        <end position="57"/>
    </location>
</feature>
<feature type="region of interest" description="Disordered" evidence="1">
    <location>
        <begin position="81"/>
        <end position="101"/>
    </location>
</feature>
<evidence type="ECO:0000256" key="1">
    <source>
        <dbReference type="SAM" id="MobiDB-lite"/>
    </source>
</evidence>
<dbReference type="InterPro" id="IPR046151">
    <property type="entry name" value="DUF6153"/>
</dbReference>
<comment type="caution">
    <text evidence="3">The sequence shown here is derived from an EMBL/GenBank/DDBJ whole genome shotgun (WGS) entry which is preliminary data.</text>
</comment>
<feature type="transmembrane region" description="Helical" evidence="2">
    <location>
        <begin position="117"/>
        <end position="141"/>
    </location>
</feature>
<evidence type="ECO:0000313" key="3">
    <source>
        <dbReference type="EMBL" id="MFH5243145.1"/>
    </source>
</evidence>
<dbReference type="Proteomes" id="UP001609176">
    <property type="component" value="Unassembled WGS sequence"/>
</dbReference>
<evidence type="ECO:0000256" key="2">
    <source>
        <dbReference type="SAM" id="Phobius"/>
    </source>
</evidence>